<organism evidence="1 2">
    <name type="scientific">Schizophyllum amplum</name>
    <dbReference type="NCBI Taxonomy" id="97359"/>
    <lineage>
        <taxon>Eukaryota</taxon>
        <taxon>Fungi</taxon>
        <taxon>Dikarya</taxon>
        <taxon>Basidiomycota</taxon>
        <taxon>Agaricomycotina</taxon>
        <taxon>Agaricomycetes</taxon>
        <taxon>Agaricomycetidae</taxon>
        <taxon>Agaricales</taxon>
        <taxon>Schizophyllaceae</taxon>
        <taxon>Schizophyllum</taxon>
    </lineage>
</organism>
<comment type="caution">
    <text evidence="1">The sequence shown here is derived from an EMBL/GenBank/DDBJ whole genome shotgun (WGS) entry which is preliminary data.</text>
</comment>
<evidence type="ECO:0000313" key="1">
    <source>
        <dbReference type="EMBL" id="TRM57074.1"/>
    </source>
</evidence>
<protein>
    <submittedName>
        <fullName evidence="1">Uncharacterized protein</fullName>
    </submittedName>
</protein>
<keyword evidence="2" id="KW-1185">Reference proteome</keyword>
<dbReference type="AlphaFoldDB" id="A0A550BX01"/>
<sequence length="367" mass="39610">MAEDVLEGRPRRASQSRSRAVDLNASLASLTSFVPSPFLIVDASWPPSKCNTSSRRIYSPKTAATIVQYPSLTDEEAQDLVLDAMTPFELDTMASLTREDYQQIQRYAESGGQWAVVPSGKDLQYDDPDLCGETATQIGGHGPDIVDEHVEFHVHSEHYISQRQDLVASSAEQSLYSCHQLADMTAASPDDETPFMHVASGDNAIVDPAPFEDDPYGNVAAQHMSLSAPLTYNHFTPQPSILYAGHAGHLSNGSHTRDQHVTCTSAPTMDGKYRDDASATIGAHSWTSEDAAVQGSGESMPTTLAVSQVPSRTPAPALFLFGQNESADFNFRQEVGGVEPASTSIEISVAACYNFGKNAPALFYFPS</sequence>
<gene>
    <name evidence="1" type="ORF">BD626DRAFT_635147</name>
</gene>
<accession>A0A550BX01</accession>
<name>A0A550BX01_9AGAR</name>
<reference evidence="1 2" key="1">
    <citation type="journal article" date="2019" name="New Phytol.">
        <title>Comparative genomics reveals unique wood-decay strategies and fruiting body development in the Schizophyllaceae.</title>
        <authorList>
            <person name="Almasi E."/>
            <person name="Sahu N."/>
            <person name="Krizsan K."/>
            <person name="Balint B."/>
            <person name="Kovacs G.M."/>
            <person name="Kiss B."/>
            <person name="Cseklye J."/>
            <person name="Drula E."/>
            <person name="Henrissat B."/>
            <person name="Nagy I."/>
            <person name="Chovatia M."/>
            <person name="Adam C."/>
            <person name="LaButti K."/>
            <person name="Lipzen A."/>
            <person name="Riley R."/>
            <person name="Grigoriev I.V."/>
            <person name="Nagy L.G."/>
        </authorList>
    </citation>
    <scope>NUCLEOTIDE SEQUENCE [LARGE SCALE GENOMIC DNA]</scope>
    <source>
        <strain evidence="1 2">NL-1724</strain>
    </source>
</reference>
<evidence type="ECO:0000313" key="2">
    <source>
        <dbReference type="Proteomes" id="UP000320762"/>
    </source>
</evidence>
<dbReference type="EMBL" id="VDMD01000053">
    <property type="protein sequence ID" value="TRM57074.1"/>
    <property type="molecule type" value="Genomic_DNA"/>
</dbReference>
<proteinExistence type="predicted"/>
<dbReference type="Proteomes" id="UP000320762">
    <property type="component" value="Unassembled WGS sequence"/>
</dbReference>